<keyword evidence="2" id="KW-1185">Reference proteome</keyword>
<accession>A0A4Y2K5I8</accession>
<dbReference type="EMBL" id="BGPR01004286">
    <property type="protein sequence ID" value="GBM97993.1"/>
    <property type="molecule type" value="Genomic_DNA"/>
</dbReference>
<evidence type="ECO:0000313" key="1">
    <source>
        <dbReference type="EMBL" id="GBM97993.1"/>
    </source>
</evidence>
<organism evidence="1 2">
    <name type="scientific">Araneus ventricosus</name>
    <name type="common">Orbweaver spider</name>
    <name type="synonym">Epeira ventricosa</name>
    <dbReference type="NCBI Taxonomy" id="182803"/>
    <lineage>
        <taxon>Eukaryota</taxon>
        <taxon>Metazoa</taxon>
        <taxon>Ecdysozoa</taxon>
        <taxon>Arthropoda</taxon>
        <taxon>Chelicerata</taxon>
        <taxon>Arachnida</taxon>
        <taxon>Araneae</taxon>
        <taxon>Araneomorphae</taxon>
        <taxon>Entelegynae</taxon>
        <taxon>Araneoidea</taxon>
        <taxon>Araneidae</taxon>
        <taxon>Araneus</taxon>
    </lineage>
</organism>
<sequence length="101" mass="11646">MKQILHETSVDSDMDPLIYVGNGHGKIARMLPSQWNAAVSSCVLTNGQKLFEHPYNLVQLCDCMMNAIPTLKYRSIRLTHKSPFYIFISEEMKISHVRDYQ</sequence>
<dbReference type="Proteomes" id="UP000499080">
    <property type="component" value="Unassembled WGS sequence"/>
</dbReference>
<reference evidence="1 2" key="1">
    <citation type="journal article" date="2019" name="Sci. Rep.">
        <title>Orb-weaving spider Araneus ventricosus genome elucidates the spidroin gene catalogue.</title>
        <authorList>
            <person name="Kono N."/>
            <person name="Nakamura H."/>
            <person name="Ohtoshi R."/>
            <person name="Moran D.A.P."/>
            <person name="Shinohara A."/>
            <person name="Yoshida Y."/>
            <person name="Fujiwara M."/>
            <person name="Mori M."/>
            <person name="Tomita M."/>
            <person name="Arakawa K."/>
        </authorList>
    </citation>
    <scope>NUCLEOTIDE SEQUENCE [LARGE SCALE GENOMIC DNA]</scope>
</reference>
<comment type="caution">
    <text evidence="1">The sequence shown here is derived from an EMBL/GenBank/DDBJ whole genome shotgun (WGS) entry which is preliminary data.</text>
</comment>
<dbReference type="AlphaFoldDB" id="A0A4Y2K5I8"/>
<proteinExistence type="predicted"/>
<gene>
    <name evidence="1" type="ORF">AVEN_98531_1</name>
</gene>
<name>A0A4Y2K5I8_ARAVE</name>
<evidence type="ECO:0000313" key="2">
    <source>
        <dbReference type="Proteomes" id="UP000499080"/>
    </source>
</evidence>
<protein>
    <submittedName>
        <fullName evidence="1">Uncharacterized protein</fullName>
    </submittedName>
</protein>